<feature type="compositionally biased region" description="Low complexity" evidence="4">
    <location>
        <begin position="307"/>
        <end position="324"/>
    </location>
</feature>
<evidence type="ECO:0000256" key="2">
    <source>
        <dbReference type="ARBA" id="ARBA00022553"/>
    </source>
</evidence>
<accession>A0AAE1CNT5</accession>
<feature type="compositionally biased region" description="Polar residues" evidence="4">
    <location>
        <begin position="750"/>
        <end position="760"/>
    </location>
</feature>
<feature type="compositionally biased region" description="Polar residues" evidence="4">
    <location>
        <begin position="335"/>
        <end position="351"/>
    </location>
</feature>
<dbReference type="FunFam" id="3.30.530.20:FF:000001">
    <property type="entry name" value="Phosphatidylinositol transfer protein membrane associated 2"/>
    <property type="match status" value="1"/>
</dbReference>
<dbReference type="GO" id="GO:0005737">
    <property type="term" value="C:cytoplasm"/>
    <property type="evidence" value="ECO:0007669"/>
    <property type="project" value="TreeGrafter"/>
</dbReference>
<reference evidence="6" key="1">
    <citation type="journal article" date="2023" name="G3 (Bethesda)">
        <title>A reference genome for the long-term kleptoplast-retaining sea slug Elysia crispata morphotype clarki.</title>
        <authorList>
            <person name="Eastman K.E."/>
            <person name="Pendleton A.L."/>
            <person name="Shaikh M.A."/>
            <person name="Suttiyut T."/>
            <person name="Ogas R."/>
            <person name="Tomko P."/>
            <person name="Gavelis G."/>
            <person name="Widhalm J.R."/>
            <person name="Wisecaver J.H."/>
        </authorList>
    </citation>
    <scope>NUCLEOTIDE SEQUENCE</scope>
    <source>
        <strain evidence="6">ECLA1</strain>
    </source>
</reference>
<dbReference type="Pfam" id="PF02121">
    <property type="entry name" value="IP_trans"/>
    <property type="match status" value="1"/>
</dbReference>
<dbReference type="InterPro" id="IPR055261">
    <property type="entry name" value="PI_transfer_N"/>
</dbReference>
<dbReference type="InterPro" id="IPR004177">
    <property type="entry name" value="DDHD_dom"/>
</dbReference>
<feature type="compositionally biased region" description="Low complexity" evidence="4">
    <location>
        <begin position="397"/>
        <end position="420"/>
    </location>
</feature>
<dbReference type="SUPFAM" id="SSF56784">
    <property type="entry name" value="HAD-like"/>
    <property type="match status" value="1"/>
</dbReference>
<evidence type="ECO:0000313" key="6">
    <source>
        <dbReference type="EMBL" id="KAK3723868.1"/>
    </source>
</evidence>
<gene>
    <name evidence="6" type="ORF">RRG08_008672</name>
</gene>
<dbReference type="Pfam" id="PF02862">
    <property type="entry name" value="DDHD"/>
    <property type="match status" value="2"/>
</dbReference>
<feature type="compositionally biased region" description="Low complexity" evidence="4">
    <location>
        <begin position="761"/>
        <end position="771"/>
    </location>
</feature>
<dbReference type="InterPro" id="IPR031315">
    <property type="entry name" value="LNS2/PITP"/>
</dbReference>
<protein>
    <recommendedName>
        <fullName evidence="5">DDHD domain-containing protein</fullName>
    </recommendedName>
</protein>
<keyword evidence="3" id="KW-0106">Calcium</keyword>
<proteinExistence type="inferred from homology"/>
<dbReference type="PANTHER" id="PTHR10658">
    <property type="entry name" value="PHOSPHATIDYLINOSITOL TRANSFER PROTEIN"/>
    <property type="match status" value="1"/>
</dbReference>
<evidence type="ECO:0000259" key="5">
    <source>
        <dbReference type="PROSITE" id="PS51043"/>
    </source>
</evidence>
<dbReference type="Pfam" id="PF24694">
    <property type="entry name" value="LNS2_PITM1-3"/>
    <property type="match status" value="1"/>
</dbReference>
<dbReference type="FunFam" id="3.40.50.1000:FF:000173">
    <property type="entry name" value="Membrane-associated phosphatidylinositol transfer protein 2"/>
    <property type="match status" value="1"/>
</dbReference>
<sequence length="1463" mass="160212">MLIKEYRISLPMSVEEYRIAQLYMIQRKSREESHGTESGVEIIENKPYSNGPGGNGQYTYKIYHIGSHLPGWFRAILPKSALRVEEEAWNAYPYTKTRFKCPFIEKFLLEVETRYINDAGDQDGVFSLSKAEKAQTTVDYIDIVKDSVTGGDYKKEEDPKLFVSTKTGRGPLTDNWRSEYGQAMRAEGAGDKEVMTAYKLCRVEFKYWGMQNKIERFIHDVALRKTMLRAHRQAWAWQDEYHGLTLEDIRALERETQLALAEKMAAAAAAAAGEGGERATTATPTTTIVTTDHAGDVDAMDDDAFGSLSSEPFPSSPASSSSSSNRYRQDHQRLQQHGQVKSSVHFSDSVTSGGGEPGSGVAPPPCDLHRSTSQESTASTVVNGGAAVSGGVGGVTSRGASSSSLSSLSQQRRSSRSRSSPVDWASLEKLQEPSSDEEFFDAQEVYQQVSFEEPTGLIRSSSMEFISGLDDNADTHSYVSCVAGDESQFDKRVEHFRQMYSVDSSLPATDTCTATQPVCPTQILFLVLHGGNILDSNQESSIRRCDLTNLRATFDGIIRAHYPLAASQVIFRLVSCPYLCSEALSVLSRLSPFNCEGHSGGGSKDASLTRNQQFVPLGAIALFATAGPEYQEHVNLMVMAANQVYNDFLQSDEGQGFNGQICLLADALGSLLAYDALAPFSSSLTRHGSRYGSHESMESSAMGPVTNSTKGTNISSDKMRELSLSDPHIISDQSGGGRGVGTEGRGGSLPISSSPSHHNTAPSAASFSPSSPHIPQAGAPGRGLACSSRSERSTSEVGIPDVAMIGHSAPPSGFQYNSRGVVDDAVPGQGQTFPSGPRQHHLSCDGGGRTGDWRDKDNMRRTSSGSHYEGGIAKFDFEVTDVFMCGAPLGMVLAYRRAQKLQENSVLRPACHQVYNLFHSNDPTAVRLEPLLNDSFSHIPPVSVCRYTKFPLGDGEPVHVVETIQSRLKLFTQQQQQQQDRDSGTSKSLQRQASFTSVCSTSSGLGDNTVSCITNVTRNWWGAKRMDYVLYCPEALHSFPTNALPHLFHSSFWESTDVAAFILRQVLKQNEAAFEPGKGITRDTIASFKIKTPREKWLKRKTTIKVRNLQPNHRANDVIALEDSGQVITAKFMYGSLDITSLTGEKVDVHIMKQPPTGDWVLVGTEQTDSHGRFTYTIPPELRLSQGMYPVKLVVRGDHTSVDMYLAVLPPKTETVVFSIDGSFTASVSIMGKDPKVRAGAVDVVRQWSDLGYLILYVSARPDLQHRKVVAWLAQHNFPHGIVAFGDGLSKDPLKQKYNYIRSLQTEAQIELRAAYGSNKDINIYRDLGLQTHQIFIVGKASKKQHAQAQILSDGYSAHLSQLMSPGFTRPASGNARMFLRKSNFRLSARDSSSQREGKKLARRAVSHPAPPTYSAEGFSGFQPSDTATTKIVVEDFSTVASSRTRESSPRLNLPPHGKTMDV</sequence>
<feature type="compositionally biased region" description="Basic and acidic residues" evidence="4">
    <location>
        <begin position="851"/>
        <end position="860"/>
    </location>
</feature>
<dbReference type="GO" id="GO:0008525">
    <property type="term" value="F:phosphatidylcholine transporter activity"/>
    <property type="evidence" value="ECO:0007669"/>
    <property type="project" value="TreeGrafter"/>
</dbReference>
<feature type="region of interest" description="Disordered" evidence="4">
    <location>
        <begin position="727"/>
        <end position="796"/>
    </location>
</feature>
<dbReference type="Proteomes" id="UP001283361">
    <property type="component" value="Unassembled WGS sequence"/>
</dbReference>
<evidence type="ECO:0000313" key="7">
    <source>
        <dbReference type="Proteomes" id="UP001283361"/>
    </source>
</evidence>
<evidence type="ECO:0000256" key="1">
    <source>
        <dbReference type="ARBA" id="ARBA00010316"/>
    </source>
</evidence>
<evidence type="ECO:0000256" key="4">
    <source>
        <dbReference type="SAM" id="MobiDB-lite"/>
    </source>
</evidence>
<feature type="domain" description="DDHD" evidence="5">
    <location>
        <begin position="875"/>
        <end position="1068"/>
    </location>
</feature>
<keyword evidence="7" id="KW-1185">Reference proteome</keyword>
<feature type="region of interest" description="Disordered" evidence="4">
    <location>
        <begin position="1439"/>
        <end position="1463"/>
    </location>
</feature>
<feature type="region of interest" description="Disordered" evidence="4">
    <location>
        <begin position="685"/>
        <end position="714"/>
    </location>
</feature>
<dbReference type="SMART" id="SM01127">
    <property type="entry name" value="DDHD"/>
    <property type="match status" value="1"/>
</dbReference>
<feature type="region of interest" description="Disordered" evidence="4">
    <location>
        <begin position="272"/>
        <end position="424"/>
    </location>
</feature>
<dbReference type="GO" id="GO:0008526">
    <property type="term" value="F:phosphatidylinositol transfer activity"/>
    <property type="evidence" value="ECO:0007669"/>
    <property type="project" value="TreeGrafter"/>
</dbReference>
<dbReference type="GO" id="GO:0035091">
    <property type="term" value="F:phosphatidylinositol binding"/>
    <property type="evidence" value="ECO:0007669"/>
    <property type="project" value="TreeGrafter"/>
</dbReference>
<feature type="compositionally biased region" description="Low complexity" evidence="4">
    <location>
        <begin position="272"/>
        <end position="292"/>
    </location>
</feature>
<comment type="caution">
    <text evidence="6">The sequence shown here is derived from an EMBL/GenBank/DDBJ whole genome shotgun (WGS) entry which is preliminary data.</text>
</comment>
<dbReference type="GO" id="GO:0046872">
    <property type="term" value="F:metal ion binding"/>
    <property type="evidence" value="ECO:0007669"/>
    <property type="project" value="InterPro"/>
</dbReference>
<dbReference type="PRINTS" id="PR00391">
    <property type="entry name" value="PITRANSFER"/>
</dbReference>
<dbReference type="CDD" id="cd08889">
    <property type="entry name" value="SRPBCC_PITPNM1-2_like"/>
    <property type="match status" value="1"/>
</dbReference>
<dbReference type="InterPro" id="IPR001666">
    <property type="entry name" value="PI_transfer"/>
</dbReference>
<dbReference type="PANTHER" id="PTHR10658:SF81">
    <property type="entry name" value="PROTEIN RETINAL DEGENERATION B"/>
    <property type="match status" value="1"/>
</dbReference>
<feature type="compositionally biased region" description="Polar residues" evidence="4">
    <location>
        <begin position="705"/>
        <end position="714"/>
    </location>
</feature>
<feature type="compositionally biased region" description="Gly residues" evidence="4">
    <location>
        <begin position="387"/>
        <end position="396"/>
    </location>
</feature>
<name>A0AAE1CNT5_9GAST</name>
<dbReference type="PROSITE" id="PS51043">
    <property type="entry name" value="DDHD"/>
    <property type="match status" value="1"/>
</dbReference>
<dbReference type="SUPFAM" id="SSF55961">
    <property type="entry name" value="Bet v1-like"/>
    <property type="match status" value="1"/>
</dbReference>
<organism evidence="6 7">
    <name type="scientific">Elysia crispata</name>
    <name type="common">lettuce slug</name>
    <dbReference type="NCBI Taxonomy" id="231223"/>
    <lineage>
        <taxon>Eukaryota</taxon>
        <taxon>Metazoa</taxon>
        <taxon>Spiralia</taxon>
        <taxon>Lophotrochozoa</taxon>
        <taxon>Mollusca</taxon>
        <taxon>Gastropoda</taxon>
        <taxon>Heterobranchia</taxon>
        <taxon>Euthyneura</taxon>
        <taxon>Panpulmonata</taxon>
        <taxon>Sacoglossa</taxon>
        <taxon>Placobranchoidea</taxon>
        <taxon>Plakobranchidae</taxon>
        <taxon>Elysia</taxon>
    </lineage>
</organism>
<dbReference type="SMART" id="SM00775">
    <property type="entry name" value="LNS2"/>
    <property type="match status" value="1"/>
</dbReference>
<dbReference type="Gene3D" id="3.30.530.20">
    <property type="match status" value="1"/>
</dbReference>
<dbReference type="EMBL" id="JAWDGP010007354">
    <property type="protein sequence ID" value="KAK3723868.1"/>
    <property type="molecule type" value="Genomic_DNA"/>
</dbReference>
<comment type="similarity">
    <text evidence="1">Belongs to the PtdIns transfer protein family. PI transfer class IIA subfamily.</text>
</comment>
<dbReference type="Pfam" id="PF24695">
    <property type="entry name" value="PITM1-3"/>
    <property type="match status" value="1"/>
</dbReference>
<feature type="region of interest" description="Disordered" evidence="4">
    <location>
        <begin position="1387"/>
        <end position="1422"/>
    </location>
</feature>
<feature type="compositionally biased region" description="Gly residues" evidence="4">
    <location>
        <begin position="734"/>
        <end position="747"/>
    </location>
</feature>
<dbReference type="InterPro" id="IPR023393">
    <property type="entry name" value="START-like_dom_sf"/>
</dbReference>
<keyword evidence="2" id="KW-0597">Phosphoprotein</keyword>
<dbReference type="InterPro" id="IPR036412">
    <property type="entry name" value="HAD-like_sf"/>
</dbReference>
<feature type="region of interest" description="Disordered" evidence="4">
    <location>
        <begin position="831"/>
        <end position="865"/>
    </location>
</feature>
<dbReference type="GO" id="GO:0031210">
    <property type="term" value="F:phosphatidylcholine binding"/>
    <property type="evidence" value="ECO:0007669"/>
    <property type="project" value="TreeGrafter"/>
</dbReference>
<evidence type="ECO:0000256" key="3">
    <source>
        <dbReference type="ARBA" id="ARBA00022837"/>
    </source>
</evidence>